<feature type="transmembrane region" description="Helical" evidence="5">
    <location>
        <begin position="53"/>
        <end position="72"/>
    </location>
</feature>
<keyword evidence="9" id="KW-1185">Reference proteome</keyword>
<dbReference type="Gene3D" id="1.10.287.470">
    <property type="entry name" value="Helix hairpin bin"/>
    <property type="match status" value="1"/>
</dbReference>
<dbReference type="OrthoDB" id="9810980at2"/>
<evidence type="ECO:0000313" key="8">
    <source>
        <dbReference type="EMBL" id="PRD55139.1"/>
    </source>
</evidence>
<evidence type="ECO:0000313" key="9">
    <source>
        <dbReference type="Proteomes" id="UP000238563"/>
    </source>
</evidence>
<organism evidence="8 9">
    <name type="scientific">Phyllobacterium myrsinacearum</name>
    <dbReference type="NCBI Taxonomy" id="28101"/>
    <lineage>
        <taxon>Bacteria</taxon>
        <taxon>Pseudomonadati</taxon>
        <taxon>Pseudomonadota</taxon>
        <taxon>Alphaproteobacteria</taxon>
        <taxon>Hyphomicrobiales</taxon>
        <taxon>Phyllobacteriaceae</taxon>
        <taxon>Phyllobacterium</taxon>
    </lineage>
</organism>
<evidence type="ECO:0000256" key="3">
    <source>
        <dbReference type="ARBA" id="ARBA00023054"/>
    </source>
</evidence>
<feature type="domain" description="Multidrug resistance protein MdtA-like barrel-sandwich hybrid" evidence="6">
    <location>
        <begin position="104"/>
        <end position="258"/>
    </location>
</feature>
<evidence type="ECO:0000256" key="1">
    <source>
        <dbReference type="ARBA" id="ARBA00004196"/>
    </source>
</evidence>
<dbReference type="Gene3D" id="2.40.50.100">
    <property type="match status" value="1"/>
</dbReference>
<keyword evidence="5" id="KW-0812">Transmembrane</keyword>
<evidence type="ECO:0000259" key="6">
    <source>
        <dbReference type="Pfam" id="PF25917"/>
    </source>
</evidence>
<gene>
    <name evidence="8" type="ORF">C5750_08115</name>
</gene>
<dbReference type="PANTHER" id="PTHR32347:SF14">
    <property type="entry name" value="EFFLUX SYSTEM COMPONENT YKNX-RELATED"/>
    <property type="match status" value="1"/>
</dbReference>
<keyword evidence="5" id="KW-0472">Membrane</keyword>
<protein>
    <submittedName>
        <fullName evidence="8">Efflux RND transporter periplasmic adaptor subunit</fullName>
    </submittedName>
</protein>
<proteinExistence type="inferred from homology"/>
<dbReference type="GO" id="GO:0022857">
    <property type="term" value="F:transmembrane transporter activity"/>
    <property type="evidence" value="ECO:0007669"/>
    <property type="project" value="InterPro"/>
</dbReference>
<keyword evidence="5" id="KW-1133">Transmembrane helix</keyword>
<accession>A0A2S9JPQ3</accession>
<evidence type="ECO:0000259" key="7">
    <source>
        <dbReference type="Pfam" id="PF25954"/>
    </source>
</evidence>
<keyword evidence="3" id="KW-0175">Coiled coil</keyword>
<comment type="similarity">
    <text evidence="2">Belongs to the membrane fusion protein (MFP) (TC 8.A.1) family.</text>
</comment>
<dbReference type="NCBIfam" id="TIGR01730">
    <property type="entry name" value="RND_mfp"/>
    <property type="match status" value="1"/>
</dbReference>
<dbReference type="PANTHER" id="PTHR32347">
    <property type="entry name" value="EFFLUX SYSTEM COMPONENT YKNX-RELATED"/>
    <property type="match status" value="1"/>
</dbReference>
<dbReference type="Gene3D" id="2.40.30.170">
    <property type="match status" value="1"/>
</dbReference>
<dbReference type="InterPro" id="IPR058792">
    <property type="entry name" value="Beta-barrel_RND_2"/>
</dbReference>
<dbReference type="EMBL" id="PVBT01000002">
    <property type="protein sequence ID" value="PRD55139.1"/>
    <property type="molecule type" value="Genomic_DNA"/>
</dbReference>
<comment type="subcellular location">
    <subcellularLocation>
        <location evidence="1">Cell envelope</location>
    </subcellularLocation>
</comment>
<evidence type="ECO:0000256" key="5">
    <source>
        <dbReference type="SAM" id="Phobius"/>
    </source>
</evidence>
<evidence type="ECO:0000256" key="4">
    <source>
        <dbReference type="SAM" id="MobiDB-lite"/>
    </source>
</evidence>
<dbReference type="InterPro" id="IPR058625">
    <property type="entry name" value="MdtA-like_BSH"/>
</dbReference>
<dbReference type="Proteomes" id="UP000238563">
    <property type="component" value="Unassembled WGS sequence"/>
</dbReference>
<sequence>MRLCHPERLGALCNPSSEWRNGVDSSSNQPDLSKTLASIVDNKSRRNIVRRHPILFGGGFLIILALLGLSWFSRGTHYEYTQKPLTKGTLSITVSATGTVQPTEQVDVSSELSGTVRTVLVDYNSFVAKGDVLATLDIDTIKTNIESSKSKLLASRARVVQSQATLEAKKNAFERMTSLQDSKVSSVRELDVAKSEYDSAVAALDVANAEVAVSEADLQVNETSLRKSKIVSPIDGVVLSRSVDPGATVAAAFQAPVLFKLAGNLKKMQLQVNVDEADVGLVKPQQDATFNVDAYPDRTFPAKIVNIRFQPETVSNVVTYKAMLAVENDDLALRPGMTATAYVKVREVKDALLVPNAALRFTPPNEPAKTEAAVSPEQTASTPDTAKKEAGVQRSVWVLRAGKPEKIEVRAGSTDGRNTIVLSGGVKEGDQVIVAASTPPK</sequence>
<dbReference type="GO" id="GO:0030313">
    <property type="term" value="C:cell envelope"/>
    <property type="evidence" value="ECO:0007669"/>
    <property type="project" value="UniProtKB-SubCell"/>
</dbReference>
<dbReference type="InterPro" id="IPR006143">
    <property type="entry name" value="RND_pump_MFP"/>
</dbReference>
<dbReference type="GO" id="GO:0016020">
    <property type="term" value="C:membrane"/>
    <property type="evidence" value="ECO:0007669"/>
    <property type="project" value="InterPro"/>
</dbReference>
<dbReference type="Gene3D" id="2.40.420.20">
    <property type="match status" value="1"/>
</dbReference>
<evidence type="ECO:0000256" key="2">
    <source>
        <dbReference type="ARBA" id="ARBA00009477"/>
    </source>
</evidence>
<dbReference type="Pfam" id="PF25917">
    <property type="entry name" value="BSH_RND"/>
    <property type="match status" value="1"/>
</dbReference>
<dbReference type="Pfam" id="PF25954">
    <property type="entry name" value="Beta-barrel_RND_2"/>
    <property type="match status" value="1"/>
</dbReference>
<feature type="domain" description="CusB-like beta-barrel" evidence="7">
    <location>
        <begin position="270"/>
        <end position="342"/>
    </location>
</feature>
<reference evidence="8 9" key="1">
    <citation type="submission" date="2018-02" db="EMBL/GenBank/DDBJ databases">
        <title>The draft genome of Phyllobacterium myrsinacearum DSM5892.</title>
        <authorList>
            <person name="Li L."/>
            <person name="Liu L."/>
            <person name="Zhang X."/>
            <person name="Wang T."/>
        </authorList>
    </citation>
    <scope>NUCLEOTIDE SEQUENCE [LARGE SCALE GENOMIC DNA]</scope>
    <source>
        <strain evidence="8 9">DSM 5892</strain>
    </source>
</reference>
<dbReference type="AlphaFoldDB" id="A0A2S9JPQ3"/>
<dbReference type="SUPFAM" id="SSF111369">
    <property type="entry name" value="HlyD-like secretion proteins"/>
    <property type="match status" value="1"/>
</dbReference>
<dbReference type="InterPro" id="IPR050465">
    <property type="entry name" value="UPF0194_transport"/>
</dbReference>
<name>A0A2S9JPQ3_9HYPH</name>
<feature type="region of interest" description="Disordered" evidence="4">
    <location>
        <begin position="363"/>
        <end position="389"/>
    </location>
</feature>
<comment type="caution">
    <text evidence="8">The sequence shown here is derived from an EMBL/GenBank/DDBJ whole genome shotgun (WGS) entry which is preliminary data.</text>
</comment>